<reference evidence="1 2" key="1">
    <citation type="submission" date="2012-03" db="EMBL/GenBank/DDBJ databases">
        <title>The Genome Sequence of Bartonella rattimassiliensis 15908.</title>
        <authorList>
            <consortium name="The Broad Institute Genome Sequencing Platform"/>
            <consortium name="The Broad Institute Genome Sequencing Center for Infectious Disease"/>
            <person name="Feldgarden M."/>
            <person name="Kirby J."/>
            <person name="Kosoy M."/>
            <person name="Birtles R."/>
            <person name="Probert W.S."/>
            <person name="Chiaraviglio L."/>
            <person name="Young S.K."/>
            <person name="Zeng Q."/>
            <person name="Gargeya S."/>
            <person name="Fitzgerald M."/>
            <person name="Haas B."/>
            <person name="Abouelleil A."/>
            <person name="Alvarado L."/>
            <person name="Arachchi H.M."/>
            <person name="Berlin A."/>
            <person name="Chapman S.B."/>
            <person name="Gearin G."/>
            <person name="Goldberg J."/>
            <person name="Griggs A."/>
            <person name="Gujja S."/>
            <person name="Hansen M."/>
            <person name="Heiman D."/>
            <person name="Howarth C."/>
            <person name="Larimer J."/>
            <person name="Lui A."/>
            <person name="MacDonald P.J.P."/>
            <person name="McCowen C."/>
            <person name="Montmayeur A."/>
            <person name="Murphy C."/>
            <person name="Neiman D."/>
            <person name="Pearson M."/>
            <person name="Priest M."/>
            <person name="Roberts A."/>
            <person name="Saif S."/>
            <person name="Shea T."/>
            <person name="Sisk P."/>
            <person name="Stolte C."/>
            <person name="Sykes S."/>
            <person name="Wortman J."/>
            <person name="Nusbaum C."/>
            <person name="Birren B."/>
        </authorList>
    </citation>
    <scope>NUCLEOTIDE SEQUENCE [LARGE SCALE GENOMIC DNA]</scope>
    <source>
        <strain evidence="1 2">15908</strain>
    </source>
</reference>
<comment type="caution">
    <text evidence="1">The sequence shown here is derived from an EMBL/GenBank/DDBJ whole genome shotgun (WGS) entry which is preliminary data.</text>
</comment>
<evidence type="ECO:0000313" key="1">
    <source>
        <dbReference type="EMBL" id="EJF85535.1"/>
    </source>
</evidence>
<evidence type="ECO:0000313" key="2">
    <source>
        <dbReference type="Proteomes" id="UP000001077"/>
    </source>
</evidence>
<organism evidence="1 2">
    <name type="scientific">Bartonella rattimassiliensis 15908</name>
    <dbReference type="NCBI Taxonomy" id="1094556"/>
    <lineage>
        <taxon>Bacteria</taxon>
        <taxon>Pseudomonadati</taxon>
        <taxon>Pseudomonadota</taxon>
        <taxon>Alphaproteobacteria</taxon>
        <taxon>Hyphomicrobiales</taxon>
        <taxon>Bartonellaceae</taxon>
        <taxon>Bartonella</taxon>
    </lineage>
</organism>
<sequence length="82" mass="10060">MENKKGRIEEMIFHKEESFVGCCVCTEDIDIIMEFVDKFVYNNREFTFFMHGEAFSNFFIKRVFCFREIIRNLMTVLFMRLF</sequence>
<proteinExistence type="predicted"/>
<dbReference type="AlphaFoldDB" id="J1JMN2"/>
<protein>
    <submittedName>
        <fullName evidence="1">Uncharacterized protein</fullName>
    </submittedName>
</protein>
<accession>J1JMN2</accession>
<keyword evidence="2" id="KW-1185">Reference proteome</keyword>
<dbReference type="EMBL" id="AILY01000022">
    <property type="protein sequence ID" value="EJF85535.1"/>
    <property type="molecule type" value="Genomic_DNA"/>
</dbReference>
<name>J1JMN2_9HYPH</name>
<gene>
    <name evidence="1" type="ORF">MCY_01096</name>
</gene>
<dbReference type="STRING" id="1094556.MCY_01096"/>
<dbReference type="HOGENOM" id="CLU_2551450_0_0_5"/>
<dbReference type="Proteomes" id="UP000001077">
    <property type="component" value="Unassembled WGS sequence"/>
</dbReference>